<gene>
    <name evidence="2" type="ORF">ENN51_08310</name>
</gene>
<keyword evidence="1" id="KW-1133">Transmembrane helix</keyword>
<sequence length="75" mass="7984">MSRAPLHPFLFACAPVLILFAHNARRIALGPGELLLPLALVLALALAALLLLRLLLRDSSRAALGATLTLLLFFG</sequence>
<protein>
    <submittedName>
        <fullName evidence="2">Uncharacterized protein</fullName>
    </submittedName>
</protein>
<dbReference type="AlphaFoldDB" id="A0A7V0XG10"/>
<keyword evidence="1" id="KW-0812">Transmembrane</keyword>
<reference evidence="2" key="1">
    <citation type="journal article" date="2020" name="mSystems">
        <title>Genome- and Community-Level Interaction Insights into Carbon Utilization and Element Cycling Functions of Hydrothermarchaeota in Hydrothermal Sediment.</title>
        <authorList>
            <person name="Zhou Z."/>
            <person name="Liu Y."/>
            <person name="Xu W."/>
            <person name="Pan J."/>
            <person name="Luo Z.H."/>
            <person name="Li M."/>
        </authorList>
    </citation>
    <scope>NUCLEOTIDE SEQUENCE [LARGE SCALE GENOMIC DNA]</scope>
    <source>
        <strain evidence="2">SpSt-1182</strain>
    </source>
</reference>
<name>A0A7V0XG10_UNCW3</name>
<accession>A0A7V0XG10</accession>
<feature type="transmembrane region" description="Helical" evidence="1">
    <location>
        <begin position="36"/>
        <end position="56"/>
    </location>
</feature>
<evidence type="ECO:0000313" key="2">
    <source>
        <dbReference type="EMBL" id="HDR00267.1"/>
    </source>
</evidence>
<keyword evidence="1" id="KW-0472">Membrane</keyword>
<proteinExistence type="predicted"/>
<feature type="non-terminal residue" evidence="2">
    <location>
        <position position="75"/>
    </location>
</feature>
<organism evidence="2">
    <name type="scientific">candidate division WOR-3 bacterium</name>
    <dbReference type="NCBI Taxonomy" id="2052148"/>
    <lineage>
        <taxon>Bacteria</taxon>
        <taxon>Bacteria division WOR-3</taxon>
    </lineage>
</organism>
<dbReference type="Proteomes" id="UP000885672">
    <property type="component" value="Unassembled WGS sequence"/>
</dbReference>
<dbReference type="EMBL" id="DSBX01000319">
    <property type="protein sequence ID" value="HDR00267.1"/>
    <property type="molecule type" value="Genomic_DNA"/>
</dbReference>
<evidence type="ECO:0000256" key="1">
    <source>
        <dbReference type="SAM" id="Phobius"/>
    </source>
</evidence>
<comment type="caution">
    <text evidence="2">The sequence shown here is derived from an EMBL/GenBank/DDBJ whole genome shotgun (WGS) entry which is preliminary data.</text>
</comment>